<dbReference type="PANTHER" id="PTHR30136">
    <property type="entry name" value="HELIX-TURN-HELIX TRANSCRIPTIONAL REGULATOR, ICLR FAMILY"/>
    <property type="match status" value="1"/>
</dbReference>
<accession>A0A1H1RTT5</accession>
<dbReference type="Gene3D" id="3.30.450.40">
    <property type="match status" value="1"/>
</dbReference>
<dbReference type="OrthoDB" id="3734039at2"/>
<dbReference type="InterPro" id="IPR036388">
    <property type="entry name" value="WH-like_DNA-bd_sf"/>
</dbReference>
<dbReference type="InterPro" id="IPR029016">
    <property type="entry name" value="GAF-like_dom_sf"/>
</dbReference>
<evidence type="ECO:0000256" key="4">
    <source>
        <dbReference type="SAM" id="MobiDB-lite"/>
    </source>
</evidence>
<dbReference type="STRING" id="630515.SAMN04489812_1763"/>
<dbReference type="SUPFAM" id="SSF55781">
    <property type="entry name" value="GAF domain-like"/>
    <property type="match status" value="1"/>
</dbReference>
<dbReference type="SUPFAM" id="SSF46785">
    <property type="entry name" value="Winged helix' DNA-binding domain"/>
    <property type="match status" value="1"/>
</dbReference>
<evidence type="ECO:0000259" key="6">
    <source>
        <dbReference type="PROSITE" id="PS51078"/>
    </source>
</evidence>
<evidence type="ECO:0000256" key="2">
    <source>
        <dbReference type="ARBA" id="ARBA00023125"/>
    </source>
</evidence>
<dbReference type="InterPro" id="IPR005471">
    <property type="entry name" value="Tscrpt_reg_IclR_N"/>
</dbReference>
<proteinExistence type="predicted"/>
<dbReference type="Pfam" id="PF09339">
    <property type="entry name" value="HTH_IclR"/>
    <property type="match status" value="1"/>
</dbReference>
<sequence>MGTERARSAGRAFEVLRALARSRGPMTAQALADSCRIPRSSSYQLLGVMREHRLVEYNADERSWSLGIGVLELGAAYQRSGGLQQRSAPQLAGLTTATGHTSHLAVLDGDEVVYLAKREPAAGGIRLVTEVGTRLPASRTAVGKAILAQLPAQELAAVHGPQSAGAPEERFGFQELVRDLHQVRDRGYAVDDGQITPGITCVAAPVLGADGVVIAAVGVSYVGVAQDDVGQQATINAVRHAARELSATFAPVQSVDADSTESAIVQEDHEPTVPAPTPHT</sequence>
<feature type="domain" description="IclR-ED" evidence="6">
    <location>
        <begin position="69"/>
        <end position="251"/>
    </location>
</feature>
<dbReference type="EMBL" id="LT629772">
    <property type="protein sequence ID" value="SDS39075.1"/>
    <property type="molecule type" value="Genomic_DNA"/>
</dbReference>
<name>A0A1H1RTT5_9ACTN</name>
<dbReference type="InterPro" id="IPR014757">
    <property type="entry name" value="Tscrpt_reg_IclR_C"/>
</dbReference>
<keyword evidence="3" id="KW-0804">Transcription</keyword>
<dbReference type="Proteomes" id="UP000199103">
    <property type="component" value="Chromosome I"/>
</dbReference>
<dbReference type="GO" id="GO:0045892">
    <property type="term" value="P:negative regulation of DNA-templated transcription"/>
    <property type="evidence" value="ECO:0007669"/>
    <property type="project" value="TreeGrafter"/>
</dbReference>
<dbReference type="PANTHER" id="PTHR30136:SF24">
    <property type="entry name" value="HTH-TYPE TRANSCRIPTIONAL REPRESSOR ALLR"/>
    <property type="match status" value="1"/>
</dbReference>
<dbReference type="AlphaFoldDB" id="A0A1H1RTT5"/>
<dbReference type="PROSITE" id="PS51077">
    <property type="entry name" value="HTH_ICLR"/>
    <property type="match status" value="1"/>
</dbReference>
<feature type="region of interest" description="Disordered" evidence="4">
    <location>
        <begin position="254"/>
        <end position="280"/>
    </location>
</feature>
<dbReference type="GO" id="GO:0003700">
    <property type="term" value="F:DNA-binding transcription factor activity"/>
    <property type="evidence" value="ECO:0007669"/>
    <property type="project" value="TreeGrafter"/>
</dbReference>
<dbReference type="RefSeq" id="WP_091523077.1">
    <property type="nucleotide sequence ID" value="NZ_LT629772.1"/>
</dbReference>
<evidence type="ECO:0000259" key="5">
    <source>
        <dbReference type="PROSITE" id="PS51077"/>
    </source>
</evidence>
<feature type="domain" description="HTH iclR-type" evidence="5">
    <location>
        <begin position="6"/>
        <end position="68"/>
    </location>
</feature>
<organism evidence="7 8">
    <name type="scientific">Microlunatus soli</name>
    <dbReference type="NCBI Taxonomy" id="630515"/>
    <lineage>
        <taxon>Bacteria</taxon>
        <taxon>Bacillati</taxon>
        <taxon>Actinomycetota</taxon>
        <taxon>Actinomycetes</taxon>
        <taxon>Propionibacteriales</taxon>
        <taxon>Propionibacteriaceae</taxon>
        <taxon>Microlunatus</taxon>
    </lineage>
</organism>
<dbReference type="GO" id="GO:0003677">
    <property type="term" value="F:DNA binding"/>
    <property type="evidence" value="ECO:0007669"/>
    <property type="project" value="UniProtKB-KW"/>
</dbReference>
<dbReference type="SMART" id="SM00346">
    <property type="entry name" value="HTH_ICLR"/>
    <property type="match status" value="1"/>
</dbReference>
<evidence type="ECO:0000256" key="1">
    <source>
        <dbReference type="ARBA" id="ARBA00023015"/>
    </source>
</evidence>
<keyword evidence="8" id="KW-1185">Reference proteome</keyword>
<gene>
    <name evidence="7" type="ORF">SAMN04489812_1763</name>
</gene>
<dbReference type="InterPro" id="IPR036390">
    <property type="entry name" value="WH_DNA-bd_sf"/>
</dbReference>
<evidence type="ECO:0000313" key="7">
    <source>
        <dbReference type="EMBL" id="SDS39075.1"/>
    </source>
</evidence>
<keyword evidence="2 7" id="KW-0238">DNA-binding</keyword>
<dbReference type="InterPro" id="IPR050707">
    <property type="entry name" value="HTH_MetabolicPath_Reg"/>
</dbReference>
<reference evidence="7 8" key="1">
    <citation type="submission" date="2016-10" db="EMBL/GenBank/DDBJ databases">
        <authorList>
            <person name="de Groot N.N."/>
        </authorList>
    </citation>
    <scope>NUCLEOTIDE SEQUENCE [LARGE SCALE GENOMIC DNA]</scope>
    <source>
        <strain evidence="7 8">DSM 21800</strain>
    </source>
</reference>
<evidence type="ECO:0000256" key="3">
    <source>
        <dbReference type="ARBA" id="ARBA00023163"/>
    </source>
</evidence>
<protein>
    <submittedName>
        <fullName evidence="7">DNA-binding transcriptional regulator, IclR family</fullName>
    </submittedName>
</protein>
<dbReference type="PROSITE" id="PS51078">
    <property type="entry name" value="ICLR_ED"/>
    <property type="match status" value="1"/>
</dbReference>
<keyword evidence="1" id="KW-0805">Transcription regulation</keyword>
<dbReference type="Pfam" id="PF01614">
    <property type="entry name" value="IclR_C"/>
    <property type="match status" value="1"/>
</dbReference>
<dbReference type="Gene3D" id="1.10.10.10">
    <property type="entry name" value="Winged helix-like DNA-binding domain superfamily/Winged helix DNA-binding domain"/>
    <property type="match status" value="1"/>
</dbReference>
<evidence type="ECO:0000313" key="8">
    <source>
        <dbReference type="Proteomes" id="UP000199103"/>
    </source>
</evidence>